<gene>
    <name evidence="1" type="ORF">S03H2_21581</name>
</gene>
<name>X1FIK3_9ZZZZ</name>
<dbReference type="PANTHER" id="PTHR31797">
    <property type="entry name" value="EXTRACELLULAR MATRIX PROTEIN A-RELATED"/>
    <property type="match status" value="1"/>
</dbReference>
<dbReference type="EMBL" id="BARU01011507">
    <property type="protein sequence ID" value="GAH45461.1"/>
    <property type="molecule type" value="Genomic_DNA"/>
</dbReference>
<proteinExistence type="predicted"/>
<dbReference type="InterPro" id="IPR001673">
    <property type="entry name" value="S_mold_repeat"/>
</dbReference>
<organism evidence="1">
    <name type="scientific">marine sediment metagenome</name>
    <dbReference type="NCBI Taxonomy" id="412755"/>
    <lineage>
        <taxon>unclassified sequences</taxon>
        <taxon>metagenomes</taxon>
        <taxon>ecological metagenomes</taxon>
    </lineage>
</organism>
<dbReference type="Pfam" id="PF00526">
    <property type="entry name" value="Dicty_CTDC"/>
    <property type="match status" value="5"/>
</dbReference>
<feature type="non-terminal residue" evidence="1">
    <location>
        <position position="269"/>
    </location>
</feature>
<evidence type="ECO:0000313" key="1">
    <source>
        <dbReference type="EMBL" id="GAH45461.1"/>
    </source>
</evidence>
<comment type="caution">
    <text evidence="1">The sequence shown here is derived from an EMBL/GenBank/DDBJ whole genome shotgun (WGS) entry which is preliminary data.</text>
</comment>
<dbReference type="InterPro" id="IPR052846">
    <property type="entry name" value="ECM-enzyme_regulator"/>
</dbReference>
<protein>
    <recommendedName>
        <fullName evidence="2">Disintegrin domain-containing protein</fullName>
    </recommendedName>
</protein>
<reference evidence="1" key="1">
    <citation type="journal article" date="2014" name="Front. Microbiol.">
        <title>High frequency of phylogenetically diverse reductive dehalogenase-homologous genes in deep subseafloor sedimentary metagenomes.</title>
        <authorList>
            <person name="Kawai M."/>
            <person name="Futagami T."/>
            <person name="Toyoda A."/>
            <person name="Takaki Y."/>
            <person name="Nishi S."/>
            <person name="Hori S."/>
            <person name="Arai W."/>
            <person name="Tsubouchi T."/>
            <person name="Morono Y."/>
            <person name="Uchiyama I."/>
            <person name="Ito T."/>
            <person name="Fujiyama A."/>
            <person name="Inagaki F."/>
            <person name="Takami H."/>
        </authorList>
    </citation>
    <scope>NUCLEOTIDE SEQUENCE</scope>
    <source>
        <strain evidence="1">Expedition CK06-06</strain>
    </source>
</reference>
<feature type="non-terminal residue" evidence="1">
    <location>
        <position position="1"/>
    </location>
</feature>
<dbReference type="AlphaFoldDB" id="X1FIK3"/>
<evidence type="ECO:0008006" key="2">
    <source>
        <dbReference type="Google" id="ProtNLM"/>
    </source>
</evidence>
<accession>X1FIK3</accession>
<sequence length="269" mass="28473">VNASIPGGQSRLVAISGPTVSPPAAISAATDVLLVNPTSYEDLADALAAAATQCPNCYECNTETGACEPKDCDDSDPCTIDSCDPQTGNCVHTPKDCDDGDPCTIDSCDPQTGNCVNTPIDCDDSDPCTDDSCVAGQCQNTAKNCDDGDPCTIDSCDPQTGNCVNTPIDCDDSDECTTDSCVAGQCVNEEIPDCRCEECYETVTQTIVSDDSGTTTYVIYSENFSVPFVAFLAWEPTTDATPSSWDTQLNYDFSGSGADWIWESYRVQD</sequence>
<dbReference type="PANTHER" id="PTHR31797:SF6">
    <property type="entry name" value="CHITIN-BINDING TYPE-2 DOMAIN-CONTAINING PROTEIN"/>
    <property type="match status" value="1"/>
</dbReference>